<feature type="compositionally biased region" description="Low complexity" evidence="1">
    <location>
        <begin position="782"/>
        <end position="795"/>
    </location>
</feature>
<feature type="compositionally biased region" description="Basic and acidic residues" evidence="1">
    <location>
        <begin position="374"/>
        <end position="384"/>
    </location>
</feature>
<feature type="compositionally biased region" description="Basic residues" evidence="1">
    <location>
        <begin position="583"/>
        <end position="593"/>
    </location>
</feature>
<feature type="compositionally biased region" description="Basic and acidic residues" evidence="1">
    <location>
        <begin position="221"/>
        <end position="235"/>
    </location>
</feature>
<feature type="compositionally biased region" description="Basic and acidic residues" evidence="1">
    <location>
        <begin position="344"/>
        <end position="353"/>
    </location>
</feature>
<evidence type="ECO:0000313" key="2">
    <source>
        <dbReference type="EMBL" id="CAE0405929.1"/>
    </source>
</evidence>
<feature type="compositionally biased region" description="Polar residues" evidence="1">
    <location>
        <begin position="716"/>
        <end position="733"/>
    </location>
</feature>
<sequence>MVNFTPRSRRNNGGDGDQPPPFFQQMHDSIESLDFLDLEGLEEYAGGKNIPKKKQQVTDQDAAERSTLASMKQRFNALSLSPRRKLGEKSLSKALSQSQGQTTTSKKLNPASVDGSEDAVPKKTRRGGKRNATPDTNGIEGSDDSPTENNNNQRPTTPFRQREEAPEPASKTPKTRNKMMAALRRNKSDDDRPPVGFQQMQDSVMSLGFLDLQGLEEYDGTKADSDMKASSHSAEKQGGALSSFLSNTFSPRKKSANSVAQSVESGANMKPLSAPILEGAEEPKTPRRTDKRPSSPTKESNRRSITPFSRRSKTQETTDEAPKTPKTPKSKMGGLRSITPFRGRKQEGGEKINRPTTPKSPSMRKMMSLRAPKKQAEEKMEQQTERSLPSAPLEISSPRRSQSKRLEDPQTPKQARPSARRQQSEKNMTSPGKAMSPIKSELRRERSAAILDSPASRMRRSKSSSEAQPKQRRPKHHDKPRVRRSRSADETDSNESPRKSTRTDNSPAPPESPRRISQGRCSRKTKSAIDRSSHSLGRSSHSSRHHTARRSSTPGRTRSSATSASCSIKDTASDMKQGTNTPGRRRRSIHKKTRPDDDDASSTSSSTSSSSSSSSSSTTSSSSSDDNSVGSPTRSQAFVQLSLGGNESPTVKVRGAQDADKAEVAKAFASMPAHQRPRVFNDMAWIKEARVSSPLSRSLSAGRGLRSTEERDAARQSLSGSASLHTRSKSVGRSSGAAIHAAAALNTVAPATPRSRNRALDRRSIGHFNDGESLLSRRSSHTRGTASRGAAAARRSPVKVMPVEAITLGNVRAHEEALQLQLTPITSLSS</sequence>
<feature type="compositionally biased region" description="Basic and acidic residues" evidence="1">
    <location>
        <begin position="313"/>
        <end position="323"/>
    </location>
</feature>
<feature type="compositionally biased region" description="Polar residues" evidence="1">
    <location>
        <begin position="568"/>
        <end position="582"/>
    </location>
</feature>
<reference evidence="2" key="1">
    <citation type="submission" date="2021-01" db="EMBL/GenBank/DDBJ databases">
        <authorList>
            <person name="Corre E."/>
            <person name="Pelletier E."/>
            <person name="Niang G."/>
            <person name="Scheremetjew M."/>
            <person name="Finn R."/>
            <person name="Kale V."/>
            <person name="Holt S."/>
            <person name="Cochrane G."/>
            <person name="Meng A."/>
            <person name="Brown T."/>
            <person name="Cohen L."/>
        </authorList>
    </citation>
    <scope>NUCLEOTIDE SEQUENCE</scope>
    <source>
        <strain evidence="2">CCMP127</strain>
    </source>
</reference>
<feature type="compositionally biased region" description="Polar residues" evidence="1">
    <location>
        <begin position="147"/>
        <end position="159"/>
    </location>
</feature>
<organism evidence="2">
    <name type="scientific">Amphora coffeiformis</name>
    <dbReference type="NCBI Taxonomy" id="265554"/>
    <lineage>
        <taxon>Eukaryota</taxon>
        <taxon>Sar</taxon>
        <taxon>Stramenopiles</taxon>
        <taxon>Ochrophyta</taxon>
        <taxon>Bacillariophyta</taxon>
        <taxon>Bacillariophyceae</taxon>
        <taxon>Bacillariophycidae</taxon>
        <taxon>Thalassiophysales</taxon>
        <taxon>Catenulaceae</taxon>
        <taxon>Amphora</taxon>
    </lineage>
</organism>
<feature type="region of interest" description="Disordered" evidence="1">
    <location>
        <begin position="46"/>
        <end position="65"/>
    </location>
</feature>
<name>A0A7S3P628_9STRA</name>
<accession>A0A7S3P628</accession>
<feature type="compositionally biased region" description="Polar residues" evidence="1">
    <location>
        <begin position="93"/>
        <end position="107"/>
    </location>
</feature>
<dbReference type="EMBL" id="HBIM01004534">
    <property type="protein sequence ID" value="CAE0405929.1"/>
    <property type="molecule type" value="Transcribed_RNA"/>
</dbReference>
<gene>
    <name evidence="2" type="ORF">ACOF00016_LOCUS3882</name>
</gene>
<feature type="region of interest" description="Disordered" evidence="1">
    <location>
        <begin position="749"/>
        <end position="795"/>
    </location>
</feature>
<feature type="compositionally biased region" description="Low complexity" evidence="1">
    <location>
        <begin position="550"/>
        <end position="567"/>
    </location>
</feature>
<feature type="region of interest" description="Disordered" evidence="1">
    <location>
        <begin position="73"/>
        <end position="199"/>
    </location>
</feature>
<feature type="region of interest" description="Disordered" evidence="1">
    <location>
        <begin position="221"/>
        <end position="661"/>
    </location>
</feature>
<feature type="region of interest" description="Disordered" evidence="1">
    <location>
        <begin position="1"/>
        <end position="25"/>
    </location>
</feature>
<proteinExistence type="predicted"/>
<feature type="compositionally biased region" description="Polar residues" evidence="1">
    <location>
        <begin position="243"/>
        <end position="265"/>
    </location>
</feature>
<protein>
    <submittedName>
        <fullName evidence="2">Uncharacterized protein</fullName>
    </submittedName>
</protein>
<feature type="compositionally biased region" description="Basic and acidic residues" evidence="1">
    <location>
        <begin position="281"/>
        <end position="293"/>
    </location>
</feature>
<dbReference type="AlphaFoldDB" id="A0A7S3P628"/>
<feature type="compositionally biased region" description="Low complexity" evidence="1">
    <location>
        <begin position="692"/>
        <end position="705"/>
    </location>
</feature>
<feature type="compositionally biased region" description="Polar residues" evidence="1">
    <location>
        <begin position="625"/>
        <end position="649"/>
    </location>
</feature>
<evidence type="ECO:0000256" key="1">
    <source>
        <dbReference type="SAM" id="MobiDB-lite"/>
    </source>
</evidence>
<feature type="region of interest" description="Disordered" evidence="1">
    <location>
        <begin position="691"/>
        <end position="735"/>
    </location>
</feature>
<feature type="compositionally biased region" description="Low complexity" evidence="1">
    <location>
        <begin position="601"/>
        <end position="624"/>
    </location>
</feature>
<feature type="compositionally biased region" description="Polar residues" evidence="1">
    <location>
        <begin position="294"/>
        <end position="309"/>
    </location>
</feature>
<feature type="compositionally biased region" description="Basic residues" evidence="1">
    <location>
        <begin position="470"/>
        <end position="485"/>
    </location>
</feature>